<evidence type="ECO:0000313" key="4">
    <source>
        <dbReference type="Proteomes" id="UP000643405"/>
    </source>
</evidence>
<dbReference type="Proteomes" id="UP000643405">
    <property type="component" value="Unassembled WGS sequence"/>
</dbReference>
<dbReference type="EMBL" id="JACVVX010000001">
    <property type="protein sequence ID" value="MBD0413697.1"/>
    <property type="molecule type" value="Genomic_DNA"/>
</dbReference>
<comment type="caution">
    <text evidence="3">The sequence shown here is derived from an EMBL/GenBank/DDBJ whole genome shotgun (WGS) entry which is preliminary data.</text>
</comment>
<reference evidence="3" key="1">
    <citation type="submission" date="2020-09" db="EMBL/GenBank/DDBJ databases">
        <title>Genome seq and assembly of Tianweitania sp.</title>
        <authorList>
            <person name="Chhetri G."/>
        </authorList>
    </citation>
    <scope>NUCLEOTIDE SEQUENCE</scope>
    <source>
        <strain evidence="3">Rool2</strain>
    </source>
</reference>
<dbReference type="InterPro" id="IPR015947">
    <property type="entry name" value="PUA-like_sf"/>
</dbReference>
<evidence type="ECO:0000313" key="3">
    <source>
        <dbReference type="EMBL" id="MBD0413697.1"/>
    </source>
</evidence>
<dbReference type="CDD" id="cd21132">
    <property type="entry name" value="EVE-like"/>
    <property type="match status" value="1"/>
</dbReference>
<name>A0A8J6U6S6_9HYPH</name>
<comment type="similarity">
    <text evidence="1">Belongs to the UPF0310 family.</text>
</comment>
<dbReference type="InterPro" id="IPR022996">
    <property type="entry name" value="UPF0310"/>
</dbReference>
<organism evidence="3 4">
    <name type="scientific">Oryzicola mucosus</name>
    <dbReference type="NCBI Taxonomy" id="2767425"/>
    <lineage>
        <taxon>Bacteria</taxon>
        <taxon>Pseudomonadati</taxon>
        <taxon>Pseudomonadota</taxon>
        <taxon>Alphaproteobacteria</taxon>
        <taxon>Hyphomicrobiales</taxon>
        <taxon>Phyllobacteriaceae</taxon>
        <taxon>Oryzicola</taxon>
    </lineage>
</organism>
<sequence length="148" mass="16393">MPSYWLAVASADHVRIGRKAGFMQVNHGKRGPLAKVRPGDGVVYYSSSTVYRQKDGLSALTAIGFVRPGEPYQGFMGSGFTPFRRDVAWFEAEEISIRPLLDRLDLSVGKPNWGYQLRFGLIALSEHDFRLIAETMGAKLQEVAASTL</sequence>
<dbReference type="NCBIfam" id="NF002616">
    <property type="entry name" value="PRK02268.1-2"/>
    <property type="match status" value="1"/>
</dbReference>
<dbReference type="InterPro" id="IPR002740">
    <property type="entry name" value="EVE_domain"/>
</dbReference>
<dbReference type="Gene3D" id="3.10.590.10">
    <property type="entry name" value="ph1033 like domains"/>
    <property type="match status" value="1"/>
</dbReference>
<dbReference type="HAMAP" id="MF_00771">
    <property type="entry name" value="UPF0310"/>
    <property type="match status" value="1"/>
</dbReference>
<evidence type="ECO:0000259" key="2">
    <source>
        <dbReference type="Pfam" id="PF01878"/>
    </source>
</evidence>
<evidence type="ECO:0000256" key="1">
    <source>
        <dbReference type="HAMAP-Rule" id="MF_00771"/>
    </source>
</evidence>
<accession>A0A8J6U6S6</accession>
<dbReference type="SUPFAM" id="SSF88697">
    <property type="entry name" value="PUA domain-like"/>
    <property type="match status" value="1"/>
</dbReference>
<protein>
    <recommendedName>
        <fullName evidence="1">UPF0310 protein ICI42_03420</fullName>
    </recommendedName>
</protein>
<dbReference type="AlphaFoldDB" id="A0A8J6U6S6"/>
<dbReference type="Pfam" id="PF01878">
    <property type="entry name" value="EVE"/>
    <property type="match status" value="1"/>
</dbReference>
<feature type="domain" description="EVE" evidence="2">
    <location>
        <begin position="4"/>
        <end position="134"/>
    </location>
</feature>
<proteinExistence type="inferred from homology"/>
<gene>
    <name evidence="3" type="ORF">ICI42_03420</name>
</gene>
<dbReference type="RefSeq" id="WP_188163109.1">
    <property type="nucleotide sequence ID" value="NZ_JACVVX010000001.1"/>
</dbReference>
<keyword evidence="4" id="KW-1185">Reference proteome</keyword>